<evidence type="ECO:0000313" key="7">
    <source>
        <dbReference type="Proteomes" id="UP001054889"/>
    </source>
</evidence>
<comment type="subcellular location">
    <subcellularLocation>
        <location evidence="1">Membrane</location>
    </subcellularLocation>
</comment>
<dbReference type="EMBL" id="BQKI01000073">
    <property type="protein sequence ID" value="GJN16579.1"/>
    <property type="molecule type" value="Genomic_DNA"/>
</dbReference>
<reference evidence="6" key="1">
    <citation type="journal article" date="2018" name="DNA Res.">
        <title>Multiple hybrid de novo genome assembly of finger millet, an orphan allotetraploid crop.</title>
        <authorList>
            <person name="Hatakeyama M."/>
            <person name="Aluri S."/>
            <person name="Balachadran M.T."/>
            <person name="Sivarajan S.R."/>
            <person name="Patrignani A."/>
            <person name="Gruter S."/>
            <person name="Poveda L."/>
            <person name="Shimizu-Inatsugi R."/>
            <person name="Baeten J."/>
            <person name="Francoijs K.J."/>
            <person name="Nataraja K.N."/>
            <person name="Reddy Y.A.N."/>
            <person name="Phadnis S."/>
            <person name="Ravikumar R.L."/>
            <person name="Schlapbach R."/>
            <person name="Sreeman S.M."/>
            <person name="Shimizu K.K."/>
        </authorList>
    </citation>
    <scope>NUCLEOTIDE SEQUENCE</scope>
</reference>
<dbReference type="GO" id="GO:0004674">
    <property type="term" value="F:protein serine/threonine kinase activity"/>
    <property type="evidence" value="ECO:0007669"/>
    <property type="project" value="UniProtKB-KW"/>
</dbReference>
<keyword evidence="2" id="KW-0808">Transferase</keyword>
<sequence>MHACMVKTDVYSFGVLLLLLTGRRAVDSTRPSNQQLLVAWARPMLHDGKRYRELADPLLLLLLSKAAIGFIVLLVSLAGFIGGCYHVTCALWLYLLLVALLGMTVFGLAVTAGGGGVTQAVPGFRSMPSSTATGGLLSHVSKITTWTPLDYLQHANTGPLCSSAAP</sequence>
<keyword evidence="5" id="KW-0732">Signal</keyword>
<comment type="caution">
    <text evidence="6">The sequence shown here is derived from an EMBL/GenBank/DDBJ whole genome shotgun (WGS) entry which is preliminary data.</text>
</comment>
<proteinExistence type="predicted"/>
<evidence type="ECO:0000256" key="3">
    <source>
        <dbReference type="ARBA" id="ARBA00023136"/>
    </source>
</evidence>
<dbReference type="AlphaFoldDB" id="A0AAV5E2D5"/>
<dbReference type="Gene3D" id="1.10.510.10">
    <property type="entry name" value="Transferase(Phosphotransferase) domain 1"/>
    <property type="match status" value="1"/>
</dbReference>
<feature type="transmembrane region" description="Helical" evidence="4">
    <location>
        <begin position="58"/>
        <end position="81"/>
    </location>
</feature>
<evidence type="ECO:0000256" key="5">
    <source>
        <dbReference type="SAM" id="SignalP"/>
    </source>
</evidence>
<keyword evidence="4" id="KW-0812">Transmembrane</keyword>
<dbReference type="Proteomes" id="UP001054889">
    <property type="component" value="Unassembled WGS sequence"/>
</dbReference>
<dbReference type="PANTHER" id="PTHR47985">
    <property type="entry name" value="OS07G0668900 PROTEIN"/>
    <property type="match status" value="1"/>
</dbReference>
<name>A0AAV5E2D5_ELECO</name>
<gene>
    <name evidence="6" type="primary">gb03582</name>
    <name evidence="6" type="ORF">PR202_gb03582</name>
</gene>
<evidence type="ECO:0000313" key="6">
    <source>
        <dbReference type="EMBL" id="GJN16579.1"/>
    </source>
</evidence>
<keyword evidence="2" id="KW-0418">Kinase</keyword>
<reference evidence="6" key="2">
    <citation type="submission" date="2021-12" db="EMBL/GenBank/DDBJ databases">
        <title>Resequencing data analysis of finger millet.</title>
        <authorList>
            <person name="Hatakeyama M."/>
            <person name="Aluri S."/>
            <person name="Balachadran M.T."/>
            <person name="Sivarajan S.R."/>
            <person name="Poveda L."/>
            <person name="Shimizu-Inatsugi R."/>
            <person name="Schlapbach R."/>
            <person name="Sreeman S.M."/>
            <person name="Shimizu K.K."/>
        </authorList>
    </citation>
    <scope>NUCLEOTIDE SEQUENCE</scope>
</reference>
<evidence type="ECO:0000256" key="1">
    <source>
        <dbReference type="ARBA" id="ARBA00004370"/>
    </source>
</evidence>
<keyword evidence="4" id="KW-1133">Transmembrane helix</keyword>
<feature type="transmembrane region" description="Helical" evidence="4">
    <location>
        <begin position="93"/>
        <end position="117"/>
    </location>
</feature>
<dbReference type="SUPFAM" id="SSF56112">
    <property type="entry name" value="Protein kinase-like (PK-like)"/>
    <property type="match status" value="1"/>
</dbReference>
<dbReference type="GO" id="GO:0016020">
    <property type="term" value="C:membrane"/>
    <property type="evidence" value="ECO:0007669"/>
    <property type="project" value="UniProtKB-SubCell"/>
</dbReference>
<dbReference type="InterPro" id="IPR011009">
    <property type="entry name" value="Kinase-like_dom_sf"/>
</dbReference>
<keyword evidence="3 4" id="KW-0472">Membrane</keyword>
<keyword evidence="2" id="KW-0723">Serine/threonine-protein kinase</keyword>
<feature type="chain" id="PRO_5043842697" evidence="5">
    <location>
        <begin position="29"/>
        <end position="166"/>
    </location>
</feature>
<keyword evidence="7" id="KW-1185">Reference proteome</keyword>
<dbReference type="PANTHER" id="PTHR47985:SF13">
    <property type="entry name" value="SERINE_THREONINE-PROTEIN KINASE PBL27"/>
    <property type="match status" value="1"/>
</dbReference>
<evidence type="ECO:0000256" key="4">
    <source>
        <dbReference type="SAM" id="Phobius"/>
    </source>
</evidence>
<evidence type="ECO:0000256" key="2">
    <source>
        <dbReference type="ARBA" id="ARBA00022527"/>
    </source>
</evidence>
<feature type="signal peptide" evidence="5">
    <location>
        <begin position="1"/>
        <end position="28"/>
    </location>
</feature>
<accession>A0AAV5E2D5</accession>
<organism evidence="6 7">
    <name type="scientific">Eleusine coracana subsp. coracana</name>
    <dbReference type="NCBI Taxonomy" id="191504"/>
    <lineage>
        <taxon>Eukaryota</taxon>
        <taxon>Viridiplantae</taxon>
        <taxon>Streptophyta</taxon>
        <taxon>Embryophyta</taxon>
        <taxon>Tracheophyta</taxon>
        <taxon>Spermatophyta</taxon>
        <taxon>Magnoliopsida</taxon>
        <taxon>Liliopsida</taxon>
        <taxon>Poales</taxon>
        <taxon>Poaceae</taxon>
        <taxon>PACMAD clade</taxon>
        <taxon>Chloridoideae</taxon>
        <taxon>Cynodonteae</taxon>
        <taxon>Eleusininae</taxon>
        <taxon>Eleusine</taxon>
    </lineage>
</organism>
<protein>
    <submittedName>
        <fullName evidence="6">Uncharacterized protein</fullName>
    </submittedName>
</protein>